<evidence type="ECO:0000313" key="2">
    <source>
        <dbReference type="EMBL" id="GAA4752540.1"/>
    </source>
</evidence>
<keyword evidence="1" id="KW-0732">Signal</keyword>
<evidence type="ECO:0000313" key="3">
    <source>
        <dbReference type="Proteomes" id="UP001500121"/>
    </source>
</evidence>
<dbReference type="Proteomes" id="UP001500121">
    <property type="component" value="Unassembled WGS sequence"/>
</dbReference>
<keyword evidence="3" id="KW-1185">Reference proteome</keyword>
<proteinExistence type="predicted"/>
<feature type="chain" id="PRO_5047163574" description="Bacterial Ig domain-containing protein" evidence="1">
    <location>
        <begin position="33"/>
        <end position="269"/>
    </location>
</feature>
<reference evidence="3" key="1">
    <citation type="journal article" date="2019" name="Int. J. Syst. Evol. Microbiol.">
        <title>The Global Catalogue of Microorganisms (GCM) 10K type strain sequencing project: providing services to taxonomists for standard genome sequencing and annotation.</title>
        <authorList>
            <consortium name="The Broad Institute Genomics Platform"/>
            <consortium name="The Broad Institute Genome Sequencing Center for Infectious Disease"/>
            <person name="Wu L."/>
            <person name="Ma J."/>
        </authorList>
    </citation>
    <scope>NUCLEOTIDE SEQUENCE [LARGE SCALE GENOMIC DNA]</scope>
    <source>
        <strain evidence="3">JCM 19015</strain>
    </source>
</reference>
<organism evidence="2 3">
    <name type="scientific">Amnibacterium soli</name>
    <dbReference type="NCBI Taxonomy" id="1282736"/>
    <lineage>
        <taxon>Bacteria</taxon>
        <taxon>Bacillati</taxon>
        <taxon>Actinomycetota</taxon>
        <taxon>Actinomycetes</taxon>
        <taxon>Micrococcales</taxon>
        <taxon>Microbacteriaceae</taxon>
        <taxon>Amnibacterium</taxon>
    </lineage>
</organism>
<accession>A0ABP8ZCC7</accession>
<evidence type="ECO:0000256" key="1">
    <source>
        <dbReference type="SAM" id="SignalP"/>
    </source>
</evidence>
<protein>
    <recommendedName>
        <fullName evidence="4">Bacterial Ig domain-containing protein</fullName>
    </recommendedName>
</protein>
<sequence>MRGGRAGVRQRAVVTALVLAAVAALPAPVAEAAPAGVWLQRTDPLSTDPIRLQVAAVDADGFATPFTGRVTVSVGRTSTTVPVNGATGQEEIEVPTTALAGGSATATAVLRAGGRTLRGSVVGIADVPPTVELRGFGCGVVTPKRTRVAWQVVRLNGRPISYPAWTPASDTFPAYVRSVRPSVITDSLDQPLRTRGAVVIRRGAKRVATIALPSAQRRLLFSAPWRGTVAGRFAPGAYTATVTLVDALGRTSTATQQLLVARSDAGRCA</sequence>
<dbReference type="EMBL" id="BAABLP010000006">
    <property type="protein sequence ID" value="GAA4752540.1"/>
    <property type="molecule type" value="Genomic_DNA"/>
</dbReference>
<comment type="caution">
    <text evidence="2">The sequence shown here is derived from an EMBL/GenBank/DDBJ whole genome shotgun (WGS) entry which is preliminary data.</text>
</comment>
<feature type="signal peptide" evidence="1">
    <location>
        <begin position="1"/>
        <end position="32"/>
    </location>
</feature>
<gene>
    <name evidence="2" type="ORF">GCM10025783_26720</name>
</gene>
<name>A0ABP8ZCC7_9MICO</name>
<evidence type="ECO:0008006" key="4">
    <source>
        <dbReference type="Google" id="ProtNLM"/>
    </source>
</evidence>
<dbReference type="RefSeq" id="WP_345481778.1">
    <property type="nucleotide sequence ID" value="NZ_BAABLP010000006.1"/>
</dbReference>